<proteinExistence type="predicted"/>
<evidence type="ECO:0000313" key="1">
    <source>
        <dbReference type="Proteomes" id="UP000887576"/>
    </source>
</evidence>
<reference evidence="2" key="1">
    <citation type="submission" date="2022-11" db="UniProtKB">
        <authorList>
            <consortium name="WormBaseParasite"/>
        </authorList>
    </citation>
    <scope>IDENTIFICATION</scope>
</reference>
<evidence type="ECO:0000313" key="2">
    <source>
        <dbReference type="WBParaSite" id="JU765_v2.g17728.t1"/>
    </source>
</evidence>
<sequence>MDQRKVHLLYEVRETGRSNLNEVPVDSHMGELALSLAITPSIEDRLLDLTVIDPNDTLRVYTGLNVKGVYECRADNVAGTASDFSTVNIAEKPIINIPRQEYVLGQGENVVLQCNVLGGQPTPKVHWEKNGVLFTTEGIGSSNYIQQKYGNLHIKGASEIDAGEYTCVAENSAGKDSKKTRVNIGIPPNIIISPPKIEATIFKPTH</sequence>
<dbReference type="WBParaSite" id="JU765_v2.g17728.t1">
    <property type="protein sequence ID" value="JU765_v2.g17728.t1"/>
    <property type="gene ID" value="JU765_v2.g17728"/>
</dbReference>
<dbReference type="Proteomes" id="UP000887576">
    <property type="component" value="Unplaced"/>
</dbReference>
<organism evidence="1 2">
    <name type="scientific">Panagrolaimus sp. JU765</name>
    <dbReference type="NCBI Taxonomy" id="591449"/>
    <lineage>
        <taxon>Eukaryota</taxon>
        <taxon>Metazoa</taxon>
        <taxon>Ecdysozoa</taxon>
        <taxon>Nematoda</taxon>
        <taxon>Chromadorea</taxon>
        <taxon>Rhabditida</taxon>
        <taxon>Tylenchina</taxon>
        <taxon>Panagrolaimomorpha</taxon>
        <taxon>Panagrolaimoidea</taxon>
        <taxon>Panagrolaimidae</taxon>
        <taxon>Panagrolaimus</taxon>
    </lineage>
</organism>
<name>A0AC34QN18_9BILA</name>
<protein>
    <submittedName>
        <fullName evidence="2">Ig-like domain-containing protein</fullName>
    </submittedName>
</protein>
<accession>A0AC34QN18</accession>